<evidence type="ECO:0008006" key="4">
    <source>
        <dbReference type="Google" id="ProtNLM"/>
    </source>
</evidence>
<proteinExistence type="predicted"/>
<reference evidence="3" key="1">
    <citation type="journal article" date="2019" name="Int. J. Syst. Evol. Microbiol.">
        <title>The Global Catalogue of Microorganisms (GCM) 10K type strain sequencing project: providing services to taxonomists for standard genome sequencing and annotation.</title>
        <authorList>
            <consortium name="The Broad Institute Genomics Platform"/>
            <consortium name="The Broad Institute Genome Sequencing Center for Infectious Disease"/>
            <person name="Wu L."/>
            <person name="Ma J."/>
        </authorList>
    </citation>
    <scope>NUCLEOTIDE SEQUENCE [LARGE SCALE GENOMIC DNA]</scope>
    <source>
        <strain evidence="3">CGMCC 4.7177</strain>
    </source>
</reference>
<evidence type="ECO:0000313" key="2">
    <source>
        <dbReference type="EMBL" id="MFC4508604.1"/>
    </source>
</evidence>
<feature type="region of interest" description="Disordered" evidence="1">
    <location>
        <begin position="26"/>
        <end position="58"/>
    </location>
</feature>
<protein>
    <recommendedName>
        <fullName evidence="4">Lipoprotein</fullName>
    </recommendedName>
</protein>
<name>A0ABV9B9B9_9ACTN</name>
<dbReference type="Proteomes" id="UP001595839">
    <property type="component" value="Unassembled WGS sequence"/>
</dbReference>
<feature type="compositionally biased region" description="Low complexity" evidence="1">
    <location>
        <begin position="37"/>
        <end position="51"/>
    </location>
</feature>
<organism evidence="2 3">
    <name type="scientific">Streptomyces vulcanius</name>
    <dbReference type="NCBI Taxonomy" id="1441876"/>
    <lineage>
        <taxon>Bacteria</taxon>
        <taxon>Bacillati</taxon>
        <taxon>Actinomycetota</taxon>
        <taxon>Actinomycetes</taxon>
        <taxon>Kitasatosporales</taxon>
        <taxon>Streptomycetaceae</taxon>
        <taxon>Streptomyces</taxon>
    </lineage>
</organism>
<dbReference type="PROSITE" id="PS51257">
    <property type="entry name" value="PROKAR_LIPOPROTEIN"/>
    <property type="match status" value="1"/>
</dbReference>
<gene>
    <name evidence="2" type="ORF">ACFPIH_56070</name>
</gene>
<comment type="caution">
    <text evidence="2">The sequence shown here is derived from an EMBL/GenBank/DDBJ whole genome shotgun (WGS) entry which is preliminary data.</text>
</comment>
<sequence>MAKPTRAHAAVTIALTASSSLLTGCTGHNGQGSSDKSPNASAIPSSSASAIDLTKTPPDISGSTKSLIRLANRTSSEEVDVIESIKAGTVAEATECTGEGKTIIAIGKLATYTVPCATTPSTTYNEIGLGSTKQHVKITDTASAGIHWGLSVGWRPEHQQPS</sequence>
<feature type="compositionally biased region" description="Polar residues" evidence="1">
    <location>
        <begin position="26"/>
        <end position="36"/>
    </location>
</feature>
<keyword evidence="3" id="KW-1185">Reference proteome</keyword>
<accession>A0ABV9B9B9</accession>
<evidence type="ECO:0000313" key="3">
    <source>
        <dbReference type="Proteomes" id="UP001595839"/>
    </source>
</evidence>
<dbReference type="EMBL" id="JBHSFK010000101">
    <property type="protein sequence ID" value="MFC4508604.1"/>
    <property type="molecule type" value="Genomic_DNA"/>
</dbReference>
<dbReference type="RefSeq" id="WP_381188050.1">
    <property type="nucleotide sequence ID" value="NZ_JBHSFK010000101.1"/>
</dbReference>
<evidence type="ECO:0000256" key="1">
    <source>
        <dbReference type="SAM" id="MobiDB-lite"/>
    </source>
</evidence>